<protein>
    <submittedName>
        <fullName evidence="2">Uncharacterized protein</fullName>
    </submittedName>
</protein>
<name>A0A0R3RWS3_9BILA</name>
<dbReference type="Gene3D" id="3.40.30.10">
    <property type="entry name" value="Glutaredoxin"/>
    <property type="match status" value="1"/>
</dbReference>
<accession>A0A0R3RWS3</accession>
<keyword evidence="1" id="KW-1185">Reference proteome</keyword>
<dbReference type="Proteomes" id="UP000050640">
    <property type="component" value="Unplaced"/>
</dbReference>
<dbReference type="AlphaFoldDB" id="A0A0R3RWS3"/>
<sequence length="65" mass="7724">MVNTEDDEQPENEKYASDGRYTPRLFFLDSATTEDNSQNCYHPLDLISQIYTKDLNKIIRYLFDK</sequence>
<evidence type="ECO:0000313" key="2">
    <source>
        <dbReference type="WBParaSite" id="EEL_0000662801-mRNA-1"/>
    </source>
</evidence>
<organism evidence="1 2">
    <name type="scientific">Elaeophora elaphi</name>
    <dbReference type="NCBI Taxonomy" id="1147741"/>
    <lineage>
        <taxon>Eukaryota</taxon>
        <taxon>Metazoa</taxon>
        <taxon>Ecdysozoa</taxon>
        <taxon>Nematoda</taxon>
        <taxon>Chromadorea</taxon>
        <taxon>Rhabditida</taxon>
        <taxon>Spirurina</taxon>
        <taxon>Spiruromorpha</taxon>
        <taxon>Filarioidea</taxon>
        <taxon>Onchocercidae</taxon>
        <taxon>Elaeophora</taxon>
    </lineage>
</organism>
<proteinExistence type="predicted"/>
<evidence type="ECO:0000313" key="1">
    <source>
        <dbReference type="Proteomes" id="UP000050640"/>
    </source>
</evidence>
<dbReference type="WBParaSite" id="EEL_0000662801-mRNA-1">
    <property type="protein sequence ID" value="EEL_0000662801-mRNA-1"/>
    <property type="gene ID" value="EEL_0000662801"/>
</dbReference>
<reference evidence="2" key="1">
    <citation type="submission" date="2017-02" db="UniProtKB">
        <authorList>
            <consortium name="WormBaseParasite"/>
        </authorList>
    </citation>
    <scope>IDENTIFICATION</scope>
</reference>